<feature type="compositionally biased region" description="Basic and acidic residues" evidence="1">
    <location>
        <begin position="724"/>
        <end position="734"/>
    </location>
</feature>
<protein>
    <submittedName>
        <fullName evidence="2">Uncharacterized protein</fullName>
    </submittedName>
</protein>
<gene>
    <name evidence="2" type="ORF">K458DRAFT_444602</name>
</gene>
<feature type="compositionally biased region" description="Low complexity" evidence="1">
    <location>
        <begin position="511"/>
        <end position="522"/>
    </location>
</feature>
<feature type="compositionally biased region" description="Basic and acidic residues" evidence="1">
    <location>
        <begin position="495"/>
        <end position="504"/>
    </location>
</feature>
<feature type="compositionally biased region" description="Basic and acidic residues" evidence="1">
    <location>
        <begin position="771"/>
        <end position="792"/>
    </location>
</feature>
<feature type="compositionally biased region" description="Polar residues" evidence="1">
    <location>
        <begin position="370"/>
        <end position="382"/>
    </location>
</feature>
<keyword evidence="3" id="KW-1185">Reference proteome</keyword>
<accession>A0A6G1IUX3</accession>
<dbReference type="Proteomes" id="UP000799291">
    <property type="component" value="Unassembled WGS sequence"/>
</dbReference>
<dbReference type="OrthoDB" id="5407458at2759"/>
<feature type="compositionally biased region" description="Basic and acidic residues" evidence="1">
    <location>
        <begin position="407"/>
        <end position="419"/>
    </location>
</feature>
<name>A0A6G1IUX3_9PLEO</name>
<feature type="compositionally biased region" description="Acidic residues" evidence="1">
    <location>
        <begin position="425"/>
        <end position="441"/>
    </location>
</feature>
<feature type="compositionally biased region" description="Basic and acidic residues" evidence="1">
    <location>
        <begin position="86"/>
        <end position="96"/>
    </location>
</feature>
<organism evidence="2 3">
    <name type="scientific">Lentithecium fluviatile CBS 122367</name>
    <dbReference type="NCBI Taxonomy" id="1168545"/>
    <lineage>
        <taxon>Eukaryota</taxon>
        <taxon>Fungi</taxon>
        <taxon>Dikarya</taxon>
        <taxon>Ascomycota</taxon>
        <taxon>Pezizomycotina</taxon>
        <taxon>Dothideomycetes</taxon>
        <taxon>Pleosporomycetidae</taxon>
        <taxon>Pleosporales</taxon>
        <taxon>Massarineae</taxon>
        <taxon>Lentitheciaceae</taxon>
        <taxon>Lentithecium</taxon>
    </lineage>
</organism>
<feature type="compositionally biased region" description="Basic and acidic residues" evidence="1">
    <location>
        <begin position="748"/>
        <end position="762"/>
    </location>
</feature>
<feature type="region of interest" description="Disordered" evidence="1">
    <location>
        <begin position="720"/>
        <end position="792"/>
    </location>
</feature>
<evidence type="ECO:0000313" key="3">
    <source>
        <dbReference type="Proteomes" id="UP000799291"/>
    </source>
</evidence>
<feature type="compositionally biased region" description="Polar residues" evidence="1">
    <location>
        <begin position="324"/>
        <end position="335"/>
    </location>
</feature>
<feature type="region of interest" description="Disordered" evidence="1">
    <location>
        <begin position="38"/>
        <end position="606"/>
    </location>
</feature>
<dbReference type="EMBL" id="MU005590">
    <property type="protein sequence ID" value="KAF2681763.1"/>
    <property type="molecule type" value="Genomic_DNA"/>
</dbReference>
<feature type="compositionally biased region" description="Low complexity" evidence="1">
    <location>
        <begin position="111"/>
        <end position="150"/>
    </location>
</feature>
<feature type="compositionally biased region" description="Polar residues" evidence="1">
    <location>
        <begin position="666"/>
        <end position="677"/>
    </location>
</feature>
<dbReference type="AlphaFoldDB" id="A0A6G1IUX3"/>
<evidence type="ECO:0000313" key="2">
    <source>
        <dbReference type="EMBL" id="KAF2681763.1"/>
    </source>
</evidence>
<sequence>MPTALGYGQWRAGCRAREIGWAMTARWLYGMWKQNGRRGQLPRRAASSARDLNPTVEDHYSDDEAPPPEALRRSPAANVAAKRSHHSDLGDEKPAVEKVVSIDQQSDSGYSSHTAATMSSSADSAISAKASSPPTAPSSAASFPPSSPATTKRRPTLGPDDRKDSSQSPRKPLQRTGSVASKRPPASSRRPRSEDCTDPNCTKCGPNAIPQHQQRGRGSRSEASGADSARDGSYPPSFDQRSQRSDPAPSHRSPPSPIYTRQPAPYAHGSTMVQPAQTRRRSSSTTRRPVSYHEGAQPSYWPGMPAPYPSPPQEHHGPPPALSAYSNMHHPQQMSPFPMGPIQPGYYMPGQPIPQTSPPYEHQRPPLSARGSSNSNSYQTRRPQPGFGPTTLVTHGGGSDQHMPSARFHDPPRSARQERFPPAQESEDESSEYSSSEVEDEPPARNECALMPPPKLKRSKDKARRPELRHAKTTQVYNERRQSNLGMSQSSTLPERTRERDPRGPRVSTVPPSRAPSKSRPALVQHPKAQSAFETPRPAKVVVENSQSRRRQSYLAYNQEYVAEQKRRNRDSKIYRDDYDDHEDAILVSEPPRRRADTATSVSRRDEYGAKERWAAMDAEAYQQRARGTNEPLADAVHKAAKRASRVPSGPSEAGSNRSDDRKTRVSQSARTAVTNSGGNGDIRLRVDASAPLSLQFNGDMEGRTLQINPAEDGMAEIVIGSSRGEESVYRSERGSTVGSRRSLVPARHTDGATRRDLEEASVRSGRSSQGRREREQEQPRRPLRRRQTEYN</sequence>
<feature type="compositionally biased region" description="Basic and acidic residues" evidence="1">
    <location>
        <begin position="591"/>
        <end position="606"/>
    </location>
</feature>
<reference evidence="2" key="1">
    <citation type="journal article" date="2020" name="Stud. Mycol.">
        <title>101 Dothideomycetes genomes: a test case for predicting lifestyles and emergence of pathogens.</title>
        <authorList>
            <person name="Haridas S."/>
            <person name="Albert R."/>
            <person name="Binder M."/>
            <person name="Bloem J."/>
            <person name="Labutti K."/>
            <person name="Salamov A."/>
            <person name="Andreopoulos B."/>
            <person name="Baker S."/>
            <person name="Barry K."/>
            <person name="Bills G."/>
            <person name="Bluhm B."/>
            <person name="Cannon C."/>
            <person name="Castanera R."/>
            <person name="Culley D."/>
            <person name="Daum C."/>
            <person name="Ezra D."/>
            <person name="Gonzalez J."/>
            <person name="Henrissat B."/>
            <person name="Kuo A."/>
            <person name="Liang C."/>
            <person name="Lipzen A."/>
            <person name="Lutzoni F."/>
            <person name="Magnuson J."/>
            <person name="Mondo S."/>
            <person name="Nolan M."/>
            <person name="Ohm R."/>
            <person name="Pangilinan J."/>
            <person name="Park H.-J."/>
            <person name="Ramirez L."/>
            <person name="Alfaro M."/>
            <person name="Sun H."/>
            <person name="Tritt A."/>
            <person name="Yoshinaga Y."/>
            <person name="Zwiers L.-H."/>
            <person name="Turgeon B."/>
            <person name="Goodwin S."/>
            <person name="Spatafora J."/>
            <person name="Crous P."/>
            <person name="Grigoriev I."/>
        </authorList>
    </citation>
    <scope>NUCLEOTIDE SEQUENCE</scope>
    <source>
        <strain evidence="2">CBS 122367</strain>
    </source>
</reference>
<proteinExistence type="predicted"/>
<evidence type="ECO:0000256" key="1">
    <source>
        <dbReference type="SAM" id="MobiDB-lite"/>
    </source>
</evidence>
<feature type="compositionally biased region" description="Basic and acidic residues" evidence="1">
    <location>
        <begin position="563"/>
        <end position="579"/>
    </location>
</feature>
<feature type="region of interest" description="Disordered" evidence="1">
    <location>
        <begin position="621"/>
        <end position="686"/>
    </location>
</feature>
<feature type="compositionally biased region" description="Polar residues" evidence="1">
    <location>
        <begin position="473"/>
        <end position="494"/>
    </location>
</feature>